<protein>
    <submittedName>
        <fullName evidence="3">Uncharacterized protein</fullName>
    </submittedName>
</protein>
<evidence type="ECO:0000256" key="2">
    <source>
        <dbReference type="SAM" id="SignalP"/>
    </source>
</evidence>
<evidence type="ECO:0000256" key="1">
    <source>
        <dbReference type="SAM" id="MobiDB-lite"/>
    </source>
</evidence>
<proteinExistence type="predicted"/>
<dbReference type="Proteomes" id="UP000799436">
    <property type="component" value="Unassembled WGS sequence"/>
</dbReference>
<sequence>MFSKLTLYTLLAGQTVSAGAMVIDVTKTITHYTTVHPHAPYTSTRFSYSPSGTAEESTSNQAPASSETVCPHATSSSKFPASFEFPGTMTASFDTASTTASSAMGIVVTPLTQITVSGHATYVPESAV</sequence>
<evidence type="ECO:0000313" key="3">
    <source>
        <dbReference type="EMBL" id="KAF2769821.1"/>
    </source>
</evidence>
<dbReference type="AlphaFoldDB" id="A0A6G1LA62"/>
<accession>A0A6G1LA62</accession>
<reference evidence="3" key="1">
    <citation type="journal article" date="2020" name="Stud. Mycol.">
        <title>101 Dothideomycetes genomes: a test case for predicting lifestyles and emergence of pathogens.</title>
        <authorList>
            <person name="Haridas S."/>
            <person name="Albert R."/>
            <person name="Binder M."/>
            <person name="Bloem J."/>
            <person name="Labutti K."/>
            <person name="Salamov A."/>
            <person name="Andreopoulos B."/>
            <person name="Baker S."/>
            <person name="Barry K."/>
            <person name="Bills G."/>
            <person name="Bluhm B."/>
            <person name="Cannon C."/>
            <person name="Castanera R."/>
            <person name="Culley D."/>
            <person name="Daum C."/>
            <person name="Ezra D."/>
            <person name="Gonzalez J."/>
            <person name="Henrissat B."/>
            <person name="Kuo A."/>
            <person name="Liang C."/>
            <person name="Lipzen A."/>
            <person name="Lutzoni F."/>
            <person name="Magnuson J."/>
            <person name="Mondo S."/>
            <person name="Nolan M."/>
            <person name="Ohm R."/>
            <person name="Pangilinan J."/>
            <person name="Park H.-J."/>
            <person name="Ramirez L."/>
            <person name="Alfaro M."/>
            <person name="Sun H."/>
            <person name="Tritt A."/>
            <person name="Yoshinaga Y."/>
            <person name="Zwiers L.-H."/>
            <person name="Turgeon B."/>
            <person name="Goodwin S."/>
            <person name="Spatafora J."/>
            <person name="Crous P."/>
            <person name="Grigoriev I."/>
        </authorList>
    </citation>
    <scope>NUCLEOTIDE SEQUENCE</scope>
    <source>
        <strain evidence="3">CBS 116005</strain>
    </source>
</reference>
<organism evidence="3 4">
    <name type="scientific">Teratosphaeria nubilosa</name>
    <dbReference type="NCBI Taxonomy" id="161662"/>
    <lineage>
        <taxon>Eukaryota</taxon>
        <taxon>Fungi</taxon>
        <taxon>Dikarya</taxon>
        <taxon>Ascomycota</taxon>
        <taxon>Pezizomycotina</taxon>
        <taxon>Dothideomycetes</taxon>
        <taxon>Dothideomycetidae</taxon>
        <taxon>Mycosphaerellales</taxon>
        <taxon>Teratosphaeriaceae</taxon>
        <taxon>Teratosphaeria</taxon>
    </lineage>
</organism>
<keyword evidence="4" id="KW-1185">Reference proteome</keyword>
<feature type="region of interest" description="Disordered" evidence="1">
    <location>
        <begin position="46"/>
        <end position="77"/>
    </location>
</feature>
<gene>
    <name evidence="3" type="ORF">EJ03DRAFT_350871</name>
</gene>
<keyword evidence="2" id="KW-0732">Signal</keyword>
<feature type="chain" id="PRO_5026170098" evidence="2">
    <location>
        <begin position="21"/>
        <end position="128"/>
    </location>
</feature>
<dbReference type="EMBL" id="ML995830">
    <property type="protein sequence ID" value="KAF2769821.1"/>
    <property type="molecule type" value="Genomic_DNA"/>
</dbReference>
<feature type="signal peptide" evidence="2">
    <location>
        <begin position="1"/>
        <end position="20"/>
    </location>
</feature>
<evidence type="ECO:0000313" key="4">
    <source>
        <dbReference type="Proteomes" id="UP000799436"/>
    </source>
</evidence>
<name>A0A6G1LA62_9PEZI</name>